<feature type="domain" description="Fibronectin type-III" evidence="4">
    <location>
        <begin position="493"/>
        <end position="586"/>
    </location>
</feature>
<dbReference type="SMART" id="SM00060">
    <property type="entry name" value="FN3"/>
    <property type="match status" value="2"/>
</dbReference>
<feature type="region of interest" description="Disordered" evidence="3">
    <location>
        <begin position="1102"/>
        <end position="1136"/>
    </location>
</feature>
<dbReference type="AlphaFoldDB" id="A0A8C5QLU6"/>
<evidence type="ECO:0000256" key="2">
    <source>
        <dbReference type="ARBA" id="ARBA00022741"/>
    </source>
</evidence>
<proteinExistence type="inferred from homology"/>
<dbReference type="Pfam" id="PF04548">
    <property type="entry name" value="AIG1"/>
    <property type="match status" value="1"/>
</dbReference>
<sequence length="1210" mass="139062">MNHLGSKNMTYTEVFDKGTATHVVTAILYGAQAFFIFDREVSSSENTQDIQGNLEVIIKKIPSISIEGKGDVTLTDREKQSKNTFSCKFYGDFALDSNPVNYEDAINLYKSLPKRLGENGEKAVPVKVWLYPLKKLDNRAAQLLREISENNLYKAEAIIQQMTDVKMRCNDLMRQPTAKNFPDMKRSIGQFREYCEQFTLMFQKQLAHTLTSIRRDQLDEEKLMEVLIRAERSPFGKLQVEEYLSRRQQEMDTVESFINKLHPVKVLSSEHELNKVVTDPKVQYIVCYCFTSLNDEEEYLSDLRKWLQTDESSTNDIHQSNKVELWIKNKELHQKARRYLQEFQEFSQSNTTSNTQSNTLRQNIQYIISAFCDTNNPGASIRLYEAGSLVNDRFSPPAKPSPPTILSMTHERVKLSLKPADYGKEFVTGYKIGYRIHNEEKWDNHTIETPAQEVTFKGLQPNKTYEFRCSSMCKAGLSAVSDLVTGRTLPTSPPESIQCNADLTCLQLQWKEPSVKGEGVIIRGYKVQYKHENQSWSEMRTKTKRENCEIRGLNPETVYTIRLLAVCGDHGVSAPSDEKVISTPKFFIKYQLLKDSTLLTKAKPSVHQLKTIHSESGYRKFVLGEENSAMGSKVILLVGATGSGKTTLINGMANYILGVDWNDDFRFKLVHEITNQSEAHSQTSQVTAYEINHNPGYKIPYSLTLIDTPGFGDTRGIEQDKKITESISKFFTSDDGIDQIDAVCFVVQASLARLTHTQKYIFNAVFSIFGKDIKDNILILINFCDGEKPPVLEAIKTGNIPCTPDSNGDPTHFKFNNSALCANNQSSNVSFNQMFWDMGAHSMETFFTSLGKLEAKSLKLTKEVLQERKKLEVNLQGLQPQIKAGLVKLEEIRKTEINLEQNKDLMEANKNFEFEVEVTVPKQEEIHGHFITNCQQCHFTCHEICQIPNDKDKIKCSAMKDGNCTVCPGKCVWSVHFNQKYKWIYEQQKEKQTYEEIKKNYEKAHGEVMTVAKIFQKLKKNYDIVKESVKSLIIKSSRSLKRLREIALRPNPLSTTEYIDLMIQTEEQEAEPGYEERIQSLRDVRANAEIAGKIERGEDVFVSPKRKEREPSLRKKYENRNLTPSRDVRRRDSEIDNINIPTTNRFRVLNENPEEEVFWRNPLDRRDQQGEHRDLDIRLGREGGRKRSRETTEGEREQGSKPLRGKRERR</sequence>
<dbReference type="InterPro" id="IPR052090">
    <property type="entry name" value="Cytolytic_pore-forming_toxin"/>
</dbReference>
<dbReference type="Gene3D" id="2.60.40.10">
    <property type="entry name" value="Immunoglobulins"/>
    <property type="match status" value="2"/>
</dbReference>
<accession>A0A8C5QLU6</accession>
<reference evidence="5" key="2">
    <citation type="submission" date="2025-09" db="UniProtKB">
        <authorList>
            <consortium name="Ensembl"/>
        </authorList>
    </citation>
    <scope>IDENTIFICATION</scope>
</reference>
<dbReference type="Pfam" id="PF18078">
    <property type="entry name" value="Thioredoxin_11"/>
    <property type="match status" value="1"/>
</dbReference>
<dbReference type="InterPro" id="IPR013783">
    <property type="entry name" value="Ig-like_fold"/>
</dbReference>
<dbReference type="PANTHER" id="PTHR31594:SF11">
    <property type="entry name" value="NEOVERRUCOTOXIN SUBUNIT ALPHA-LIKE ISOFORM X1-RELATED"/>
    <property type="match status" value="1"/>
</dbReference>
<comment type="similarity">
    <text evidence="1">Belongs to the TRAFAC class TrmE-Era-EngA-EngB-Septin-like GTPase superfamily. AIG1/Toc34/Toc159-like paraseptin GTPase family. IAN subfamily.</text>
</comment>
<feature type="region of interest" description="Disordered" evidence="3">
    <location>
        <begin position="1160"/>
        <end position="1210"/>
    </location>
</feature>
<dbReference type="GO" id="GO:0005525">
    <property type="term" value="F:GTP binding"/>
    <property type="evidence" value="ECO:0007669"/>
    <property type="project" value="InterPro"/>
</dbReference>
<feature type="compositionally biased region" description="Basic and acidic residues" evidence="3">
    <location>
        <begin position="1162"/>
        <end position="1199"/>
    </location>
</feature>
<dbReference type="PROSITE" id="PS50853">
    <property type="entry name" value="FN3"/>
    <property type="match status" value="2"/>
</dbReference>
<keyword evidence="6" id="KW-1185">Reference proteome</keyword>
<dbReference type="CDD" id="cd00882">
    <property type="entry name" value="Ras_like_GTPase"/>
    <property type="match status" value="1"/>
</dbReference>
<dbReference type="Proteomes" id="UP000694569">
    <property type="component" value="Unplaced"/>
</dbReference>
<dbReference type="InterPro" id="IPR040581">
    <property type="entry name" value="Thioredoxin_11"/>
</dbReference>
<dbReference type="CDD" id="cd00063">
    <property type="entry name" value="FN3"/>
    <property type="match status" value="2"/>
</dbReference>
<evidence type="ECO:0000256" key="1">
    <source>
        <dbReference type="ARBA" id="ARBA00008535"/>
    </source>
</evidence>
<organism evidence="5 6">
    <name type="scientific">Leptobrachium leishanense</name>
    <name type="common">Leishan spiny toad</name>
    <dbReference type="NCBI Taxonomy" id="445787"/>
    <lineage>
        <taxon>Eukaryota</taxon>
        <taxon>Metazoa</taxon>
        <taxon>Chordata</taxon>
        <taxon>Craniata</taxon>
        <taxon>Vertebrata</taxon>
        <taxon>Euteleostomi</taxon>
        <taxon>Amphibia</taxon>
        <taxon>Batrachia</taxon>
        <taxon>Anura</taxon>
        <taxon>Pelobatoidea</taxon>
        <taxon>Megophryidae</taxon>
        <taxon>Leptobrachium</taxon>
    </lineage>
</organism>
<dbReference type="InterPro" id="IPR003961">
    <property type="entry name" value="FN3_dom"/>
</dbReference>
<evidence type="ECO:0000313" key="5">
    <source>
        <dbReference type="Ensembl" id="ENSLLEP00000039389.1"/>
    </source>
</evidence>
<dbReference type="SUPFAM" id="SSF52540">
    <property type="entry name" value="P-loop containing nucleoside triphosphate hydrolases"/>
    <property type="match status" value="1"/>
</dbReference>
<evidence type="ECO:0000256" key="3">
    <source>
        <dbReference type="SAM" id="MobiDB-lite"/>
    </source>
</evidence>
<dbReference type="GeneTree" id="ENSGT00500000044904"/>
<dbReference type="InterPro" id="IPR027417">
    <property type="entry name" value="P-loop_NTPase"/>
</dbReference>
<dbReference type="Pfam" id="PF00041">
    <property type="entry name" value="fn3"/>
    <property type="match status" value="2"/>
</dbReference>
<evidence type="ECO:0000313" key="6">
    <source>
        <dbReference type="Proteomes" id="UP000694569"/>
    </source>
</evidence>
<dbReference type="PANTHER" id="PTHR31594">
    <property type="entry name" value="AIG1-TYPE G DOMAIN-CONTAINING PROTEIN"/>
    <property type="match status" value="1"/>
</dbReference>
<name>A0A8C5QLU6_9ANUR</name>
<evidence type="ECO:0000259" key="4">
    <source>
        <dbReference type="PROSITE" id="PS50853"/>
    </source>
</evidence>
<feature type="domain" description="Fibronectin type-III" evidence="4">
    <location>
        <begin position="399"/>
        <end position="491"/>
    </location>
</feature>
<protein>
    <recommendedName>
        <fullName evidence="4">Fibronectin type-III domain-containing protein</fullName>
    </recommendedName>
</protein>
<dbReference type="SUPFAM" id="SSF49265">
    <property type="entry name" value="Fibronectin type III"/>
    <property type="match status" value="1"/>
</dbReference>
<feature type="compositionally biased region" description="Basic and acidic residues" evidence="3">
    <location>
        <begin position="1102"/>
        <end position="1119"/>
    </location>
</feature>
<dbReference type="FunFam" id="3.40.50.300:FF:002049">
    <property type="entry name" value="Si:ch73-170d6.2"/>
    <property type="match status" value="1"/>
</dbReference>
<dbReference type="Gene3D" id="3.40.50.300">
    <property type="entry name" value="P-loop containing nucleotide triphosphate hydrolases"/>
    <property type="match status" value="1"/>
</dbReference>
<dbReference type="Pfam" id="PF21109">
    <property type="entry name" value="Stonustoxin_helical"/>
    <property type="match status" value="1"/>
</dbReference>
<reference evidence="5" key="1">
    <citation type="submission" date="2025-08" db="UniProtKB">
        <authorList>
            <consortium name="Ensembl"/>
        </authorList>
    </citation>
    <scope>IDENTIFICATION</scope>
</reference>
<dbReference type="Ensembl" id="ENSLLET00000040973.1">
    <property type="protein sequence ID" value="ENSLLEP00000039389.1"/>
    <property type="gene ID" value="ENSLLEG00000025041.1"/>
</dbReference>
<dbReference type="InterPro" id="IPR006703">
    <property type="entry name" value="G_AIG1"/>
</dbReference>
<dbReference type="InterPro" id="IPR048997">
    <property type="entry name" value="Stonustoxin-like_helical"/>
</dbReference>
<keyword evidence="2" id="KW-0547">Nucleotide-binding</keyword>
<dbReference type="OrthoDB" id="8954335at2759"/>
<dbReference type="InterPro" id="IPR036116">
    <property type="entry name" value="FN3_sf"/>
</dbReference>